<dbReference type="InterPro" id="IPR057136">
    <property type="entry name" value="At2g35280_TPR_dom"/>
</dbReference>
<dbReference type="Pfam" id="PF23310">
    <property type="entry name" value="TPR_27"/>
    <property type="match status" value="1"/>
</dbReference>
<comment type="caution">
    <text evidence="2">The sequence shown here is derived from an EMBL/GenBank/DDBJ whole genome shotgun (WGS) entry which is preliminary data.</text>
</comment>
<dbReference type="SUPFAM" id="SSF81383">
    <property type="entry name" value="F-box domain"/>
    <property type="match status" value="1"/>
</dbReference>
<dbReference type="Gene3D" id="1.20.1280.50">
    <property type="match status" value="1"/>
</dbReference>
<proteinExistence type="predicted"/>
<accession>A0A6N2C735</accession>
<evidence type="ECO:0000259" key="1">
    <source>
        <dbReference type="Pfam" id="PF23310"/>
    </source>
</evidence>
<feature type="domain" description="At2g35280-like TPR" evidence="1">
    <location>
        <begin position="62"/>
        <end position="148"/>
    </location>
</feature>
<dbReference type="InterPro" id="IPR036047">
    <property type="entry name" value="F-box-like_dom_sf"/>
</dbReference>
<reference evidence="2" key="1">
    <citation type="submission" date="2019-05" db="EMBL/GenBank/DDBJ databases">
        <title>The de novo reference genome and transcriptome assemblies of the wild tomato species Solanum chilense.</title>
        <authorList>
            <person name="Stam R."/>
            <person name="Nosenko T."/>
            <person name="Hoerger A.C."/>
            <person name="Stephan W."/>
            <person name="Seidel M.A."/>
            <person name="Kuhn J.M.M."/>
            <person name="Haberer G."/>
            <person name="Tellier A."/>
        </authorList>
    </citation>
    <scope>NUCLEOTIDE SEQUENCE</scope>
    <source>
        <tissue evidence="2">Mature leaves</tissue>
    </source>
</reference>
<gene>
    <name evidence="2" type="ORF">EJD97_016070</name>
</gene>
<dbReference type="AlphaFoldDB" id="A0A6N2C735"/>
<name>A0A6N2C735_SOLCI</name>
<protein>
    <recommendedName>
        <fullName evidence="1">At2g35280-like TPR domain-containing protein</fullName>
    </recommendedName>
</protein>
<dbReference type="PANTHER" id="PTHR33784">
    <property type="entry name" value="OS05G0482100 PROTEIN"/>
    <property type="match status" value="1"/>
</dbReference>
<dbReference type="EMBL" id="RXGB01000422">
    <property type="protein sequence ID" value="TMX03477.1"/>
    <property type="molecule type" value="Genomic_DNA"/>
</dbReference>
<sequence>MVSSRKNFIESLPIELVILIVERVVFYSLQDLVSVKLCSRFLNEVANKRSLYQKVTLASFPPETSWTMNQHAISFMKICIASENLEVLYKKGVFDFFNRNDPAALGMVKKAVEGGHRGAEYVLFISSIFEGGISMREGLMCIANMKKTCQ</sequence>
<dbReference type="PANTHER" id="PTHR33784:SF10">
    <property type="entry name" value="F-BOX PROTEIN"/>
    <property type="match status" value="1"/>
</dbReference>
<organism evidence="2">
    <name type="scientific">Solanum chilense</name>
    <name type="common">Tomato</name>
    <name type="synonym">Lycopersicon chilense</name>
    <dbReference type="NCBI Taxonomy" id="4083"/>
    <lineage>
        <taxon>Eukaryota</taxon>
        <taxon>Viridiplantae</taxon>
        <taxon>Streptophyta</taxon>
        <taxon>Embryophyta</taxon>
        <taxon>Tracheophyta</taxon>
        <taxon>Spermatophyta</taxon>
        <taxon>Magnoliopsida</taxon>
        <taxon>eudicotyledons</taxon>
        <taxon>Gunneridae</taxon>
        <taxon>Pentapetalae</taxon>
        <taxon>asterids</taxon>
        <taxon>lamiids</taxon>
        <taxon>Solanales</taxon>
        <taxon>Solanaceae</taxon>
        <taxon>Solanoideae</taxon>
        <taxon>Solaneae</taxon>
        <taxon>Solanum</taxon>
        <taxon>Solanum subgen. Lycopersicon</taxon>
    </lineage>
</organism>
<evidence type="ECO:0000313" key="2">
    <source>
        <dbReference type="EMBL" id="TMX03477.1"/>
    </source>
</evidence>
<dbReference type="InterPro" id="IPR040338">
    <property type="entry name" value="At1g67623-like"/>
</dbReference>